<dbReference type="EMBL" id="CP091508">
    <property type="protein sequence ID" value="UOO82136.1"/>
    <property type="molecule type" value="Genomic_DNA"/>
</dbReference>
<dbReference type="RefSeq" id="WP_244785538.1">
    <property type="nucleotide sequence ID" value="NZ_CP091508.1"/>
</dbReference>
<protein>
    <submittedName>
        <fullName evidence="1">Uncharacterized protein</fullName>
    </submittedName>
</protein>
<dbReference type="Proteomes" id="UP000829817">
    <property type="component" value="Chromosome"/>
</dbReference>
<organism evidence="1 2">
    <name type="scientific">Uruburuella testudinis</name>
    <dbReference type="NCBI Taxonomy" id="1282863"/>
    <lineage>
        <taxon>Bacteria</taxon>
        <taxon>Pseudomonadati</taxon>
        <taxon>Pseudomonadota</taxon>
        <taxon>Betaproteobacteria</taxon>
        <taxon>Neisseriales</taxon>
        <taxon>Neisseriaceae</taxon>
        <taxon>Uruburuella</taxon>
    </lineage>
</organism>
<name>A0ABY4DTF2_9NEIS</name>
<sequence length="142" mass="16181">MNLIKIAVVSFILYVPLSARADIYFGSMGGLMQICTGEYLKTGKTAKEWLLLQAQEIAKNNPAYPQGTVFRLIIVPAEGGDCDSKLDEHLMLLREAVAENRRNLGNADYLPYDIAEYMDSIRYKNRLITIFHPFHPMKLKNR</sequence>
<proteinExistence type="predicted"/>
<reference evidence="1 2" key="1">
    <citation type="journal article" date="2022" name="Res Sq">
        <title>Evolution of multicellular longitudinally dividing oral cavity symbionts (Neisseriaceae).</title>
        <authorList>
            <person name="Nyongesa S."/>
            <person name="Weber P."/>
            <person name="Bernet E."/>
            <person name="Pullido F."/>
            <person name="Nieckarz M."/>
            <person name="Delaby M."/>
            <person name="Nieves C."/>
            <person name="Viehboeck T."/>
            <person name="Krause N."/>
            <person name="Rivera-Millot A."/>
            <person name="Nakamura A."/>
            <person name="Vischer N."/>
            <person name="VanNieuwenhze M."/>
            <person name="Brun Y."/>
            <person name="Cava F."/>
            <person name="Bulgheresi S."/>
            <person name="Veyrier F."/>
        </authorList>
    </citation>
    <scope>NUCLEOTIDE SEQUENCE [LARGE SCALE GENOMIC DNA]</scope>
    <source>
        <strain evidence="1 2">CCUG 63373m</strain>
    </source>
</reference>
<evidence type="ECO:0000313" key="1">
    <source>
        <dbReference type="EMBL" id="UOO82136.1"/>
    </source>
</evidence>
<keyword evidence="2" id="KW-1185">Reference proteome</keyword>
<gene>
    <name evidence="1" type="ORF">LVJ83_01255</name>
</gene>
<evidence type="ECO:0000313" key="2">
    <source>
        <dbReference type="Proteomes" id="UP000829817"/>
    </source>
</evidence>
<accession>A0ABY4DTF2</accession>